<evidence type="ECO:0000313" key="4">
    <source>
        <dbReference type="EMBL" id="RKX71410.1"/>
    </source>
</evidence>
<name>A0A660SN63_UNCT6</name>
<feature type="DNA-binding region" description="H-T-H motif" evidence="2">
    <location>
        <begin position="44"/>
        <end position="63"/>
    </location>
</feature>
<sequence length="217" mass="25739">MLDGQVRPQCNREVLLDNKKNDKRILIIKKAIEEFSKYGYDNTDVDNIAKKANVGKGTIYRYFVSKDNLFLEVFVYIIRMMTSDLKKIIDNDMCFKEKLDRMLEQSIIWLKESDKLIKLYTFDVARLHRIMEKNKELPMQNKFSRYKILKSFIEKGQNEGLVVSEVSAEALTSMIIGSMQHSVMLYYGGYIKSFNKLEKRIRELIEYYKRIILKEVK</sequence>
<dbReference type="PROSITE" id="PS50977">
    <property type="entry name" value="HTH_TETR_2"/>
    <property type="match status" value="1"/>
</dbReference>
<dbReference type="InterPro" id="IPR050624">
    <property type="entry name" value="HTH-type_Tx_Regulator"/>
</dbReference>
<evidence type="ECO:0000313" key="5">
    <source>
        <dbReference type="Proteomes" id="UP000271125"/>
    </source>
</evidence>
<evidence type="ECO:0000256" key="2">
    <source>
        <dbReference type="PROSITE-ProRule" id="PRU00335"/>
    </source>
</evidence>
<organism evidence="4 5">
    <name type="scientific">candidate division TA06 bacterium</name>
    <dbReference type="NCBI Taxonomy" id="2250710"/>
    <lineage>
        <taxon>Bacteria</taxon>
        <taxon>Bacteria division TA06</taxon>
    </lineage>
</organism>
<dbReference type="SUPFAM" id="SSF48498">
    <property type="entry name" value="Tetracyclin repressor-like, C-terminal domain"/>
    <property type="match status" value="1"/>
</dbReference>
<comment type="caution">
    <text evidence="4">The sequence shown here is derived from an EMBL/GenBank/DDBJ whole genome shotgun (WGS) entry which is preliminary data.</text>
</comment>
<dbReference type="PANTHER" id="PTHR43479:SF11">
    <property type="entry name" value="ACREF_ENVCD OPERON REPRESSOR-RELATED"/>
    <property type="match status" value="1"/>
</dbReference>
<gene>
    <name evidence="4" type="ORF">DRP43_02485</name>
</gene>
<protein>
    <recommendedName>
        <fullName evidence="3">HTH tetR-type domain-containing protein</fullName>
    </recommendedName>
</protein>
<keyword evidence="1 2" id="KW-0238">DNA-binding</keyword>
<dbReference type="AlphaFoldDB" id="A0A660SN63"/>
<dbReference type="EMBL" id="QNBD01000091">
    <property type="protein sequence ID" value="RKX71410.1"/>
    <property type="molecule type" value="Genomic_DNA"/>
</dbReference>
<dbReference type="SUPFAM" id="SSF46689">
    <property type="entry name" value="Homeodomain-like"/>
    <property type="match status" value="1"/>
</dbReference>
<evidence type="ECO:0000259" key="3">
    <source>
        <dbReference type="PROSITE" id="PS50977"/>
    </source>
</evidence>
<accession>A0A660SN63</accession>
<dbReference type="InterPro" id="IPR009057">
    <property type="entry name" value="Homeodomain-like_sf"/>
</dbReference>
<dbReference type="PRINTS" id="PR00455">
    <property type="entry name" value="HTHTETR"/>
</dbReference>
<dbReference type="PANTHER" id="PTHR43479">
    <property type="entry name" value="ACREF/ENVCD OPERON REPRESSOR-RELATED"/>
    <property type="match status" value="1"/>
</dbReference>
<evidence type="ECO:0000256" key="1">
    <source>
        <dbReference type="ARBA" id="ARBA00023125"/>
    </source>
</evidence>
<reference evidence="4 5" key="1">
    <citation type="submission" date="2018-06" db="EMBL/GenBank/DDBJ databases">
        <title>Extensive metabolic versatility and redundancy in microbially diverse, dynamic hydrothermal sediments.</title>
        <authorList>
            <person name="Dombrowski N."/>
            <person name="Teske A."/>
            <person name="Baker B.J."/>
        </authorList>
    </citation>
    <scope>NUCLEOTIDE SEQUENCE [LARGE SCALE GENOMIC DNA]</scope>
    <source>
        <strain evidence="4">B10_G13</strain>
    </source>
</reference>
<proteinExistence type="predicted"/>
<dbReference type="GO" id="GO:0003677">
    <property type="term" value="F:DNA binding"/>
    <property type="evidence" value="ECO:0007669"/>
    <property type="project" value="UniProtKB-UniRule"/>
</dbReference>
<feature type="domain" description="HTH tetR-type" evidence="3">
    <location>
        <begin position="21"/>
        <end position="81"/>
    </location>
</feature>
<dbReference type="Proteomes" id="UP000271125">
    <property type="component" value="Unassembled WGS sequence"/>
</dbReference>
<dbReference type="Gene3D" id="1.10.357.10">
    <property type="entry name" value="Tetracycline Repressor, domain 2"/>
    <property type="match status" value="1"/>
</dbReference>
<dbReference type="InterPro" id="IPR001647">
    <property type="entry name" value="HTH_TetR"/>
</dbReference>
<dbReference type="Pfam" id="PF00440">
    <property type="entry name" value="TetR_N"/>
    <property type="match status" value="1"/>
</dbReference>
<dbReference type="InterPro" id="IPR036271">
    <property type="entry name" value="Tet_transcr_reg_TetR-rel_C_sf"/>
</dbReference>